<gene>
    <name evidence="3" type="ORF">METZ01_LOCUS424878</name>
</gene>
<dbReference type="Gene3D" id="4.10.1080.10">
    <property type="entry name" value="TSP type-3 repeat"/>
    <property type="match status" value="1"/>
</dbReference>
<feature type="transmembrane region" description="Helical" evidence="2">
    <location>
        <begin position="100"/>
        <end position="122"/>
    </location>
</feature>
<keyword evidence="2" id="KW-1133">Transmembrane helix</keyword>
<dbReference type="AlphaFoldDB" id="A0A382XME4"/>
<dbReference type="EMBL" id="UINC01168802">
    <property type="protein sequence ID" value="SVD72024.1"/>
    <property type="molecule type" value="Genomic_DNA"/>
</dbReference>
<accession>A0A382XME4</accession>
<reference evidence="3" key="1">
    <citation type="submission" date="2018-05" db="EMBL/GenBank/DDBJ databases">
        <authorList>
            <person name="Lanie J.A."/>
            <person name="Ng W.-L."/>
            <person name="Kazmierczak K.M."/>
            <person name="Andrzejewski T.M."/>
            <person name="Davidsen T.M."/>
            <person name="Wayne K.J."/>
            <person name="Tettelin H."/>
            <person name="Glass J.I."/>
            <person name="Rusch D."/>
            <person name="Podicherti R."/>
            <person name="Tsui H.-C.T."/>
            <person name="Winkler M.E."/>
        </authorList>
    </citation>
    <scope>NUCLEOTIDE SEQUENCE</scope>
</reference>
<keyword evidence="2" id="KW-0812">Transmembrane</keyword>
<keyword evidence="2" id="KW-0472">Membrane</keyword>
<sequence>TQCCDRDGDGFGDNPNGNNPDAFPDEPTQWYDLDGDGLGDNPSGVNGDPYPGDYDNDGEPDETDVFPEDPDRTLDDDQDGLSVEEEGAILDGIPERDMPIIFGAIFMTMLLGIALGYTWGIMRNRP</sequence>
<evidence type="ECO:0000313" key="3">
    <source>
        <dbReference type="EMBL" id="SVD72024.1"/>
    </source>
</evidence>
<organism evidence="3">
    <name type="scientific">marine metagenome</name>
    <dbReference type="NCBI Taxonomy" id="408172"/>
    <lineage>
        <taxon>unclassified sequences</taxon>
        <taxon>metagenomes</taxon>
        <taxon>ecological metagenomes</taxon>
    </lineage>
</organism>
<proteinExistence type="predicted"/>
<protein>
    <submittedName>
        <fullName evidence="3">Uncharacterized protein</fullName>
    </submittedName>
</protein>
<feature type="region of interest" description="Disordered" evidence="1">
    <location>
        <begin position="1"/>
        <end position="81"/>
    </location>
</feature>
<feature type="compositionally biased region" description="Acidic residues" evidence="1">
    <location>
        <begin position="54"/>
        <end position="68"/>
    </location>
</feature>
<dbReference type="GO" id="GO:0005509">
    <property type="term" value="F:calcium ion binding"/>
    <property type="evidence" value="ECO:0007669"/>
    <property type="project" value="InterPro"/>
</dbReference>
<dbReference type="InterPro" id="IPR028974">
    <property type="entry name" value="TSP_type-3_rpt"/>
</dbReference>
<feature type="non-terminal residue" evidence="3">
    <location>
        <position position="1"/>
    </location>
</feature>
<evidence type="ECO:0000256" key="1">
    <source>
        <dbReference type="SAM" id="MobiDB-lite"/>
    </source>
</evidence>
<evidence type="ECO:0000256" key="2">
    <source>
        <dbReference type="SAM" id="Phobius"/>
    </source>
</evidence>
<feature type="compositionally biased region" description="Low complexity" evidence="1">
    <location>
        <begin position="12"/>
        <end position="22"/>
    </location>
</feature>
<name>A0A382XME4_9ZZZZ</name>